<organism evidence="1 2">
    <name type="scientific">Falsigemmobacter intermedius</name>
    <dbReference type="NCBI Taxonomy" id="1553448"/>
    <lineage>
        <taxon>Bacteria</taxon>
        <taxon>Pseudomonadati</taxon>
        <taxon>Pseudomonadota</taxon>
        <taxon>Alphaproteobacteria</taxon>
        <taxon>Rhodobacterales</taxon>
        <taxon>Paracoccaceae</taxon>
        <taxon>Falsigemmobacter</taxon>
    </lineage>
</organism>
<dbReference type="Pfam" id="PF06821">
    <property type="entry name" value="Ser_hydrolase"/>
    <property type="match status" value="1"/>
</dbReference>
<protein>
    <submittedName>
        <fullName evidence="1">Alpha/beta hydrolase</fullName>
    </submittedName>
</protein>
<accession>A0A444MGP9</accession>
<comment type="caution">
    <text evidence="1">The sequence shown here is derived from an EMBL/GenBank/DDBJ whole genome shotgun (WGS) entry which is preliminary data.</text>
</comment>
<dbReference type="InterPro" id="IPR010662">
    <property type="entry name" value="RBBP9/YdeN"/>
</dbReference>
<evidence type="ECO:0000313" key="2">
    <source>
        <dbReference type="Proteomes" id="UP000287168"/>
    </source>
</evidence>
<dbReference type="SUPFAM" id="SSF53474">
    <property type="entry name" value="alpha/beta-Hydrolases"/>
    <property type="match status" value="1"/>
</dbReference>
<proteinExistence type="predicted"/>
<name>A0A444MGP9_9RHOB</name>
<dbReference type="AlphaFoldDB" id="A0A444MGP9"/>
<dbReference type="OrthoDB" id="9804993at2"/>
<gene>
    <name evidence="1" type="ORF">EP867_00520</name>
</gene>
<dbReference type="RefSeq" id="WP_128486261.1">
    <property type="nucleotide sequence ID" value="NZ_JBHLXB010000011.1"/>
</dbReference>
<reference evidence="1 2" key="1">
    <citation type="journal article" date="2015" name="Int. J. Syst. Evol. Microbiol.">
        <title>Gemmobacter intermedius sp. nov., isolated from a white stork (Ciconia ciconia).</title>
        <authorList>
            <person name="Kampfer P."/>
            <person name="Jerzak L."/>
            <person name="Wilharm G."/>
            <person name="Golke J."/>
            <person name="Busse H.J."/>
            <person name="Glaeser S.P."/>
        </authorList>
    </citation>
    <scope>NUCLEOTIDE SEQUENCE [LARGE SCALE GENOMIC DNA]</scope>
    <source>
        <strain evidence="1 2">119/4</strain>
    </source>
</reference>
<dbReference type="EMBL" id="SBLC01000001">
    <property type="protein sequence ID" value="RWY45543.1"/>
    <property type="molecule type" value="Genomic_DNA"/>
</dbReference>
<keyword evidence="2" id="KW-1185">Reference proteome</keyword>
<dbReference type="Proteomes" id="UP000287168">
    <property type="component" value="Unassembled WGS sequence"/>
</dbReference>
<evidence type="ECO:0000313" key="1">
    <source>
        <dbReference type="EMBL" id="RWY45543.1"/>
    </source>
</evidence>
<dbReference type="GO" id="GO:0016787">
    <property type="term" value="F:hydrolase activity"/>
    <property type="evidence" value="ECO:0007669"/>
    <property type="project" value="UniProtKB-KW"/>
</dbReference>
<dbReference type="Gene3D" id="3.40.50.1820">
    <property type="entry name" value="alpha/beta hydrolase"/>
    <property type="match status" value="1"/>
</dbReference>
<keyword evidence="1" id="KW-0378">Hydrolase</keyword>
<dbReference type="InterPro" id="IPR029058">
    <property type="entry name" value="AB_hydrolase_fold"/>
</dbReference>
<sequence length="183" mass="19757">MQRTLLVPGLDGSDAPHWQHWWAVTDPSALMVDLSNPSHPDPETWEAELAGLLLQHPDSILVGHSLGAILSARVLARWPQLRVRAALLVAPAEPSVSPRTSPFGRIPETELPVPVILAASRNDPWMRFSQARSLSQVWGAELSDLGLAGHVNVASGFGPWPEGKALRDRLLAGGGRSEKRVAS</sequence>